<protein>
    <submittedName>
        <fullName evidence="2">Uncharacterized protein</fullName>
    </submittedName>
</protein>
<accession>Q8TI53</accession>
<evidence type="ECO:0000313" key="2">
    <source>
        <dbReference type="EMBL" id="AAM07647.1"/>
    </source>
</evidence>
<organism evidence="2 3">
    <name type="scientific">Methanosarcina acetivorans (strain ATCC 35395 / DSM 2834 / JCM 12185 / C2A)</name>
    <dbReference type="NCBI Taxonomy" id="188937"/>
    <lineage>
        <taxon>Archaea</taxon>
        <taxon>Methanobacteriati</taxon>
        <taxon>Methanobacteriota</taxon>
        <taxon>Stenosarchaea group</taxon>
        <taxon>Methanomicrobia</taxon>
        <taxon>Methanosarcinales</taxon>
        <taxon>Methanosarcinaceae</taxon>
        <taxon>Methanosarcina</taxon>
    </lineage>
</organism>
<evidence type="ECO:0000313" key="3">
    <source>
        <dbReference type="Proteomes" id="UP000002487"/>
    </source>
</evidence>
<dbReference type="KEGG" id="mac:MA_4303"/>
<reference evidence="2 3" key="1">
    <citation type="journal article" date="2002" name="Genome Res.">
        <title>The genome of Methanosarcina acetivorans reveals extensive metabolic and physiological diversity.</title>
        <authorList>
            <person name="Galagan J.E."/>
            <person name="Nusbaum C."/>
            <person name="Roy A."/>
            <person name="Endrizzi M.G."/>
            <person name="Macdonald P."/>
            <person name="FitzHugh W."/>
            <person name="Calvo S."/>
            <person name="Engels R."/>
            <person name="Smirnov S."/>
            <person name="Atnoor D."/>
            <person name="Brown A."/>
            <person name="Allen N."/>
            <person name="Naylor J."/>
            <person name="Stange-Thomann N."/>
            <person name="DeArellano K."/>
            <person name="Johnson R."/>
            <person name="Linton L."/>
            <person name="McEwan P."/>
            <person name="McKernan K."/>
            <person name="Talamas J."/>
            <person name="Tirrell A."/>
            <person name="Ye W."/>
            <person name="Zimmer A."/>
            <person name="Barber R.D."/>
            <person name="Cann I."/>
            <person name="Graham D.E."/>
            <person name="Grahame D.A."/>
            <person name="Guss A."/>
            <person name="Hedderich R."/>
            <person name="Ingram-Smith C."/>
            <person name="Kuettner C.H."/>
            <person name="Krzycki J.A."/>
            <person name="Leigh J.A."/>
            <person name="Li W."/>
            <person name="Liu J."/>
            <person name="Mukhopadhyay B."/>
            <person name="Reeve J.N."/>
            <person name="Smith K."/>
            <person name="Springer T.A."/>
            <person name="Umayam L.A."/>
            <person name="White O."/>
            <person name="White R.H."/>
            <person name="de Macario E.C."/>
            <person name="Ferry J.G."/>
            <person name="Jarrell K.F."/>
            <person name="Jing H."/>
            <person name="Macario A.J.L."/>
            <person name="Paulsen I."/>
            <person name="Pritchett M."/>
            <person name="Sowers K.R."/>
            <person name="Swanson R.V."/>
            <person name="Zinder S.H."/>
            <person name="Lander E."/>
            <person name="Metcalf W.W."/>
            <person name="Birren B."/>
        </authorList>
    </citation>
    <scope>NUCLEOTIDE SEQUENCE [LARGE SCALE GENOMIC DNA]</scope>
    <source>
        <strain evidence="3">ATCC 35395 / DSM 2834 / JCM 12185 / C2A</strain>
    </source>
</reference>
<feature type="compositionally biased region" description="Basic and acidic residues" evidence="1">
    <location>
        <begin position="64"/>
        <end position="74"/>
    </location>
</feature>
<feature type="region of interest" description="Disordered" evidence="1">
    <location>
        <begin position="46"/>
        <end position="74"/>
    </location>
</feature>
<proteinExistence type="predicted"/>
<evidence type="ECO:0000256" key="1">
    <source>
        <dbReference type="SAM" id="MobiDB-lite"/>
    </source>
</evidence>
<keyword evidence="3" id="KW-1185">Reference proteome</keyword>
<dbReference type="Proteomes" id="UP000002487">
    <property type="component" value="Chromosome"/>
</dbReference>
<sequence length="74" mass="8545">MDNCSISRNFYLNRIVEKWELKAFNKGAKSKNVGRFKNIGYESVRLPRGGEGHSWNSYSTDPGSYKEKKRGINE</sequence>
<dbReference type="HOGENOM" id="CLU_2678863_0_0_2"/>
<name>Q8TI53_METAC</name>
<dbReference type="InParanoid" id="Q8TI53"/>
<dbReference type="AlphaFoldDB" id="Q8TI53"/>
<dbReference type="EnsemblBacteria" id="AAM07647">
    <property type="protein sequence ID" value="AAM07647"/>
    <property type="gene ID" value="MA_4303"/>
</dbReference>
<dbReference type="EMBL" id="AE010299">
    <property type="protein sequence ID" value="AAM07647.1"/>
    <property type="molecule type" value="Genomic_DNA"/>
</dbReference>
<gene>
    <name evidence="2" type="ordered locus">MA_4303</name>
</gene>